<evidence type="ECO:0008006" key="4">
    <source>
        <dbReference type="Google" id="ProtNLM"/>
    </source>
</evidence>
<keyword evidence="3" id="KW-1185">Reference proteome</keyword>
<keyword evidence="1" id="KW-0472">Membrane</keyword>
<feature type="transmembrane region" description="Helical" evidence="1">
    <location>
        <begin position="59"/>
        <end position="77"/>
    </location>
</feature>
<comment type="caution">
    <text evidence="2">The sequence shown here is derived from an EMBL/GenBank/DDBJ whole genome shotgun (WGS) entry which is preliminary data.</text>
</comment>
<accession>A0A327W5R7</accession>
<dbReference type="AlphaFoldDB" id="A0A327W5R7"/>
<dbReference type="InterPro" id="IPR011990">
    <property type="entry name" value="TPR-like_helical_dom_sf"/>
</dbReference>
<dbReference type="OrthoDB" id="657771at2"/>
<gene>
    <name evidence="2" type="ORF">CLV59_10241</name>
</gene>
<reference evidence="2 3" key="1">
    <citation type="submission" date="2018-06" db="EMBL/GenBank/DDBJ databases">
        <title>Genomic Encyclopedia of Archaeal and Bacterial Type Strains, Phase II (KMG-II): from individual species to whole genera.</title>
        <authorList>
            <person name="Goeker M."/>
        </authorList>
    </citation>
    <scope>NUCLEOTIDE SEQUENCE [LARGE SCALE GENOMIC DNA]</scope>
    <source>
        <strain evidence="2 3">DSM 29821</strain>
    </source>
</reference>
<organism evidence="2 3">
    <name type="scientific">Chitinophaga dinghuensis</name>
    <dbReference type="NCBI Taxonomy" id="1539050"/>
    <lineage>
        <taxon>Bacteria</taxon>
        <taxon>Pseudomonadati</taxon>
        <taxon>Bacteroidota</taxon>
        <taxon>Chitinophagia</taxon>
        <taxon>Chitinophagales</taxon>
        <taxon>Chitinophagaceae</taxon>
        <taxon>Chitinophaga</taxon>
    </lineage>
</organism>
<evidence type="ECO:0000256" key="1">
    <source>
        <dbReference type="SAM" id="Phobius"/>
    </source>
</evidence>
<dbReference type="EMBL" id="QLMA01000002">
    <property type="protein sequence ID" value="RAJ85340.1"/>
    <property type="molecule type" value="Genomic_DNA"/>
</dbReference>
<name>A0A327W5R7_9BACT</name>
<keyword evidence="1" id="KW-0812">Transmembrane</keyword>
<proteinExistence type="predicted"/>
<evidence type="ECO:0000313" key="3">
    <source>
        <dbReference type="Proteomes" id="UP000249819"/>
    </source>
</evidence>
<dbReference type="Proteomes" id="UP000249819">
    <property type="component" value="Unassembled WGS sequence"/>
</dbReference>
<keyword evidence="1" id="KW-1133">Transmembrane helix</keyword>
<dbReference type="Gene3D" id="1.25.40.10">
    <property type="entry name" value="Tetratricopeptide repeat domain"/>
    <property type="match status" value="1"/>
</dbReference>
<dbReference type="RefSeq" id="WP_111591006.1">
    <property type="nucleotide sequence ID" value="NZ_QLMA01000002.1"/>
</dbReference>
<sequence>MEYEQEEGMEAFHDQEMQAPTNCCISCHSPSYEDGYSTKLCTECRKKLSQYPIDKKVKIGALLVLAIFIFSLTLLPARMKLGLNYAQALKMMETHHYKSALNLLEPIAQKYSKELEVEIAYTEALLYSSHLPEADSMIQKLSKVSFSDNGLLKKAQQLSDELNHYRLDDEHVTLLDNVEESDPKYIKLLDSCLAKASNNEGLLLTRARYALSQDNYQEYETLGKRLLAIYPHHMLAQKIVLNSYFLQLKYKEAAAYAALILKDSPEDEFAMTMQQKIHAALNSTDGKSSTL</sequence>
<evidence type="ECO:0000313" key="2">
    <source>
        <dbReference type="EMBL" id="RAJ85340.1"/>
    </source>
</evidence>
<protein>
    <recommendedName>
        <fullName evidence="4">Tetratricopeptide repeat protein</fullName>
    </recommendedName>
</protein>